<dbReference type="RefSeq" id="WP_078738074.1">
    <property type="nucleotide sequence ID" value="NZ_MSDF01000001.1"/>
</dbReference>
<evidence type="ECO:0000313" key="3">
    <source>
        <dbReference type="Proteomes" id="UP000190965"/>
    </source>
</evidence>
<organism evidence="2 3">
    <name type="scientific">Pseudomonas fluorescens</name>
    <dbReference type="NCBI Taxonomy" id="294"/>
    <lineage>
        <taxon>Bacteria</taxon>
        <taxon>Pseudomonadati</taxon>
        <taxon>Pseudomonadota</taxon>
        <taxon>Gammaproteobacteria</taxon>
        <taxon>Pseudomonadales</taxon>
        <taxon>Pseudomonadaceae</taxon>
        <taxon>Pseudomonas</taxon>
    </lineage>
</organism>
<dbReference type="InterPro" id="IPR032710">
    <property type="entry name" value="NTF2-like_dom_sf"/>
</dbReference>
<proteinExistence type="predicted"/>
<reference evidence="2 3" key="1">
    <citation type="submission" date="2016-12" db="EMBL/GenBank/DDBJ databases">
        <title>Draft genome sequences of seven strains of Pseudomonas fluorescens that produce 4-formylaminooxyvinylglycine.</title>
        <authorList>
            <person name="Okrent R.A."/>
            <person name="Manning V.A."/>
            <person name="Trippe K.M."/>
        </authorList>
    </citation>
    <scope>NUCLEOTIDE SEQUENCE [LARGE SCALE GENOMIC DNA]</scope>
    <source>
        <strain evidence="2 3">P5A</strain>
    </source>
</reference>
<sequence length="196" mass="22513">MSENISEVTQAVLGERQNRDRGWWEHWADGFTDDAFINMSWIDDSAKEFVRRTKEQSAQTAWGHHRLSPPTVHVCSGRAIAELPLGIEFRIDVDGVEADLTSYCRSQYRLRHEQGKWKIAGITSIYERDIVTAAIPGVQLSIDPAQLMQFRASYRCLAWYHDRAGRTIQRELPGDDRPDLVKAVYDAEWAWLKHAG</sequence>
<dbReference type="SUPFAM" id="SSF54427">
    <property type="entry name" value="NTF2-like"/>
    <property type="match status" value="1"/>
</dbReference>
<dbReference type="Gene3D" id="3.10.450.50">
    <property type="match status" value="1"/>
</dbReference>
<dbReference type="OrthoDB" id="1492465at2"/>
<dbReference type="Proteomes" id="UP000190965">
    <property type="component" value="Unassembled WGS sequence"/>
</dbReference>
<gene>
    <name evidence="2" type="ORF">BFW87_00600</name>
</gene>
<dbReference type="Pfam" id="PF13577">
    <property type="entry name" value="SnoaL_4"/>
    <property type="match status" value="1"/>
</dbReference>
<evidence type="ECO:0000313" key="2">
    <source>
        <dbReference type="EMBL" id="OPB00941.1"/>
    </source>
</evidence>
<feature type="domain" description="SnoaL-like" evidence="1">
    <location>
        <begin position="6"/>
        <end position="120"/>
    </location>
</feature>
<dbReference type="EMBL" id="MSDF01000001">
    <property type="protein sequence ID" value="OPB00941.1"/>
    <property type="molecule type" value="Genomic_DNA"/>
</dbReference>
<accession>A0A1T2Z8G7</accession>
<evidence type="ECO:0000259" key="1">
    <source>
        <dbReference type="Pfam" id="PF13577"/>
    </source>
</evidence>
<dbReference type="InterPro" id="IPR037401">
    <property type="entry name" value="SnoaL-like"/>
</dbReference>
<comment type="caution">
    <text evidence="2">The sequence shown here is derived from an EMBL/GenBank/DDBJ whole genome shotgun (WGS) entry which is preliminary data.</text>
</comment>
<protein>
    <recommendedName>
        <fullName evidence="1">SnoaL-like domain-containing protein</fullName>
    </recommendedName>
</protein>
<dbReference type="AlphaFoldDB" id="A0A1T2Z8G7"/>
<name>A0A1T2Z8G7_PSEFL</name>